<name>A0ABS6XUL6_9FLAO</name>
<dbReference type="InterPro" id="IPR001173">
    <property type="entry name" value="Glyco_trans_2-like"/>
</dbReference>
<keyword evidence="4" id="KW-0328">Glycosyltransferase</keyword>
<organism evidence="4 5">
    <name type="scientific">Flavobacterium taihuense</name>
    <dbReference type="NCBI Taxonomy" id="2857508"/>
    <lineage>
        <taxon>Bacteria</taxon>
        <taxon>Pseudomonadati</taxon>
        <taxon>Bacteroidota</taxon>
        <taxon>Flavobacteriia</taxon>
        <taxon>Flavobacteriales</taxon>
        <taxon>Flavobacteriaceae</taxon>
        <taxon>Flavobacterium</taxon>
    </lineage>
</organism>
<dbReference type="Pfam" id="PF02709">
    <property type="entry name" value="Glyco_transf_7C"/>
    <property type="match status" value="1"/>
</dbReference>
<dbReference type="EC" id="2.4.-.-" evidence="4"/>
<evidence type="ECO:0000313" key="4">
    <source>
        <dbReference type="EMBL" id="MBW4360372.1"/>
    </source>
</evidence>
<dbReference type="RefSeq" id="WP_219316856.1">
    <property type="nucleotide sequence ID" value="NZ_JAHWYN010000005.1"/>
</dbReference>
<dbReference type="Pfam" id="PF00535">
    <property type="entry name" value="Glycos_transf_2"/>
    <property type="match status" value="1"/>
</dbReference>
<reference evidence="4 5" key="1">
    <citation type="submission" date="2021-07" db="EMBL/GenBank/DDBJ databases">
        <title>Flavobacterium sp. nov. isolated from sediment on the Taihu Lake.</title>
        <authorList>
            <person name="Qu J.-H."/>
        </authorList>
    </citation>
    <scope>NUCLEOTIDE SEQUENCE [LARGE SCALE GENOMIC DNA]</scope>
    <source>
        <strain evidence="4 5">NAS39</strain>
    </source>
</reference>
<sequence length="356" mass="41965">MITLVLTYRNRELRLVKNCLDSLAKQTVQSFEVILVDYGSDTFFRRGIIQLVQNYSFVELVSCSVHGQLWNKSRAINIALKQTKHPYFLIGDVDMLYRQDFFECLESIKSEEKAIYFQVGFLNKEESFHEKTFKDYKINHLSSIEATGITLYPTTLLKSINGYDEFYHGWGAEDTDVHIRFKNARYEVEFYDKEILLLHQWHSKHYRSNKSKAPFHLTLEKINHSYSQLVIKMAKIKANANLPWGLITNESDSLKLNELPDFNMTIEPVDVQIKSFIAQFSDCKDKLISVEIKDVSLANKIKQTCKKILGKKYKIYLTMNDVNDRLLEEIVFNYRTQLYFYSFDRQNRIITLKIQF</sequence>
<dbReference type="InterPro" id="IPR027791">
    <property type="entry name" value="Galactosyl_T_C"/>
</dbReference>
<comment type="caution">
    <text evidence="4">The sequence shown here is derived from an EMBL/GenBank/DDBJ whole genome shotgun (WGS) entry which is preliminary data.</text>
</comment>
<dbReference type="GO" id="GO:0016757">
    <property type="term" value="F:glycosyltransferase activity"/>
    <property type="evidence" value="ECO:0007669"/>
    <property type="project" value="UniProtKB-KW"/>
</dbReference>
<evidence type="ECO:0000256" key="1">
    <source>
        <dbReference type="ARBA" id="ARBA00022679"/>
    </source>
</evidence>
<evidence type="ECO:0000313" key="5">
    <source>
        <dbReference type="Proteomes" id="UP000812031"/>
    </source>
</evidence>
<keyword evidence="5" id="KW-1185">Reference proteome</keyword>
<proteinExistence type="predicted"/>
<dbReference type="Proteomes" id="UP000812031">
    <property type="component" value="Unassembled WGS sequence"/>
</dbReference>
<feature type="domain" description="Galactosyltransferase C-terminal" evidence="3">
    <location>
        <begin position="135"/>
        <end position="195"/>
    </location>
</feature>
<keyword evidence="1 4" id="KW-0808">Transferase</keyword>
<evidence type="ECO:0000259" key="3">
    <source>
        <dbReference type="Pfam" id="PF02709"/>
    </source>
</evidence>
<gene>
    <name evidence="4" type="ORF">KZH69_07725</name>
</gene>
<feature type="domain" description="Glycosyltransferase 2-like" evidence="2">
    <location>
        <begin position="5"/>
        <end position="133"/>
    </location>
</feature>
<dbReference type="EMBL" id="JAHWYN010000005">
    <property type="protein sequence ID" value="MBW4360372.1"/>
    <property type="molecule type" value="Genomic_DNA"/>
</dbReference>
<accession>A0ABS6XUL6</accession>
<evidence type="ECO:0000259" key="2">
    <source>
        <dbReference type="Pfam" id="PF00535"/>
    </source>
</evidence>
<protein>
    <submittedName>
        <fullName evidence="4">Glycosyltransferase</fullName>
        <ecNumber evidence="4">2.4.-.-</ecNumber>
    </submittedName>
</protein>